<organism evidence="2 3">
    <name type="scientific">Nocardioides ginsengisegetis</name>
    <dbReference type="NCBI Taxonomy" id="661491"/>
    <lineage>
        <taxon>Bacteria</taxon>
        <taxon>Bacillati</taxon>
        <taxon>Actinomycetota</taxon>
        <taxon>Actinomycetes</taxon>
        <taxon>Propionibacteriales</taxon>
        <taxon>Nocardioidaceae</taxon>
        <taxon>Nocardioides</taxon>
    </lineage>
</organism>
<evidence type="ECO:0000256" key="1">
    <source>
        <dbReference type="SAM" id="Phobius"/>
    </source>
</evidence>
<dbReference type="RefSeq" id="WP_220481382.1">
    <property type="nucleotide sequence ID" value="NZ_JACGXA010000001.1"/>
</dbReference>
<feature type="transmembrane region" description="Helical" evidence="1">
    <location>
        <begin position="294"/>
        <end position="312"/>
    </location>
</feature>
<keyword evidence="3" id="KW-1185">Reference proteome</keyword>
<dbReference type="AlphaFoldDB" id="A0A7W3J230"/>
<feature type="transmembrane region" description="Helical" evidence="1">
    <location>
        <begin position="378"/>
        <end position="401"/>
    </location>
</feature>
<feature type="transmembrane region" description="Helical" evidence="1">
    <location>
        <begin position="174"/>
        <end position="193"/>
    </location>
</feature>
<dbReference type="EMBL" id="JACGXA010000001">
    <property type="protein sequence ID" value="MBA8804873.1"/>
    <property type="molecule type" value="Genomic_DNA"/>
</dbReference>
<dbReference type="Proteomes" id="UP000580910">
    <property type="component" value="Unassembled WGS sequence"/>
</dbReference>
<feature type="transmembrane region" description="Helical" evidence="1">
    <location>
        <begin position="232"/>
        <end position="248"/>
    </location>
</feature>
<dbReference type="Gene3D" id="1.20.1250.20">
    <property type="entry name" value="MFS general substrate transporter like domains"/>
    <property type="match status" value="2"/>
</dbReference>
<dbReference type="GO" id="GO:0022857">
    <property type="term" value="F:transmembrane transporter activity"/>
    <property type="evidence" value="ECO:0007669"/>
    <property type="project" value="InterPro"/>
</dbReference>
<feature type="transmembrane region" description="Helical" evidence="1">
    <location>
        <begin position="348"/>
        <end position="372"/>
    </location>
</feature>
<dbReference type="PANTHER" id="PTHR23521">
    <property type="entry name" value="TRANSPORTER MFS SUPERFAMILY"/>
    <property type="match status" value="1"/>
</dbReference>
<comment type="caution">
    <text evidence="2">The sequence shown here is derived from an EMBL/GenBank/DDBJ whole genome shotgun (WGS) entry which is preliminary data.</text>
</comment>
<reference evidence="2 3" key="1">
    <citation type="submission" date="2020-07" db="EMBL/GenBank/DDBJ databases">
        <title>Sequencing the genomes of 1000 actinobacteria strains.</title>
        <authorList>
            <person name="Klenk H.-P."/>
        </authorList>
    </citation>
    <scope>NUCLEOTIDE SEQUENCE [LARGE SCALE GENOMIC DNA]</scope>
    <source>
        <strain evidence="2 3">DSM 21349</strain>
    </source>
</reference>
<keyword evidence="1" id="KW-0472">Membrane</keyword>
<name>A0A7W3J230_9ACTN</name>
<dbReference type="SUPFAM" id="SSF103473">
    <property type="entry name" value="MFS general substrate transporter"/>
    <property type="match status" value="1"/>
</dbReference>
<dbReference type="PANTHER" id="PTHR23521:SF3">
    <property type="entry name" value="MFS TRANSPORTER"/>
    <property type="match status" value="1"/>
</dbReference>
<evidence type="ECO:0000313" key="2">
    <source>
        <dbReference type="EMBL" id="MBA8804873.1"/>
    </source>
</evidence>
<dbReference type="Pfam" id="PF07690">
    <property type="entry name" value="MFS_1"/>
    <property type="match status" value="1"/>
</dbReference>
<keyword evidence="1" id="KW-1133">Transmembrane helix</keyword>
<accession>A0A7W3J230</accession>
<proteinExistence type="predicted"/>
<dbReference type="InterPro" id="IPR011701">
    <property type="entry name" value="MFS"/>
</dbReference>
<gene>
    <name evidence="2" type="ORF">FB382_003164</name>
</gene>
<dbReference type="InterPro" id="IPR036259">
    <property type="entry name" value="MFS_trans_sf"/>
</dbReference>
<evidence type="ECO:0000313" key="3">
    <source>
        <dbReference type="Proteomes" id="UP000580910"/>
    </source>
</evidence>
<dbReference type="GO" id="GO:0005886">
    <property type="term" value="C:plasma membrane"/>
    <property type="evidence" value="ECO:0007669"/>
    <property type="project" value="TreeGrafter"/>
</dbReference>
<feature type="transmembrane region" description="Helical" evidence="1">
    <location>
        <begin position="55"/>
        <end position="77"/>
    </location>
</feature>
<keyword evidence="1" id="KW-0812">Transmembrane</keyword>
<feature type="transmembrane region" description="Helical" evidence="1">
    <location>
        <begin position="89"/>
        <end position="107"/>
    </location>
</feature>
<feature type="transmembrane region" description="Helical" evidence="1">
    <location>
        <begin position="20"/>
        <end position="43"/>
    </location>
</feature>
<feature type="transmembrane region" description="Helical" evidence="1">
    <location>
        <begin position="260"/>
        <end position="282"/>
    </location>
</feature>
<feature type="transmembrane region" description="Helical" evidence="1">
    <location>
        <begin position="146"/>
        <end position="168"/>
    </location>
</feature>
<protein>
    <submittedName>
        <fullName evidence="2">MFS family permease</fullName>
    </submittedName>
</protein>
<sequence length="423" mass="43543">MTFTRSVTGMSDGNNTSPVVAVALVALSTLLAMSAWFSATFVVPQLKATWELTPGGTAALTIAVQLGFVVGALLSAAMGIADAVPGRVLMFWGALGAAACNASLLLCEGLGAALPLRVATGVCLAGVYPPAIKEVSTWFLKGRGKALGIMIGALTLGSALPHLVAAVGGVEWRLVIVTTSLLSASGGLVVLLVRGEGPHPFPRRPVSLAAGFRSLRNRDVALANAGYAGHMWELYAMWAGLGLFLGSLPEVASQSDAESLSALLAFMCIGVGAAGCLVGGVLGDRWGRPRAAMTALVCSGGTAVALAVFYPVLPLTVVILMCAFWGFWVIADSAQFSAMVAETADPDYIGGALSVQLALGFVVTMLTLWGVPQAVEHYSWRVALLILAVGPAVGILAMAAAERRRRERVLIVGASTPLGTSQR</sequence>